<comment type="caution">
    <text evidence="6">The sequence shown here is derived from an EMBL/GenBank/DDBJ whole genome shotgun (WGS) entry which is preliminary data.</text>
</comment>
<dbReference type="EMBL" id="MFJD01000004">
    <property type="protein sequence ID" value="OGG04231.1"/>
    <property type="molecule type" value="Genomic_DNA"/>
</dbReference>
<feature type="transmembrane region" description="Helical" evidence="5">
    <location>
        <begin position="53"/>
        <end position="74"/>
    </location>
</feature>
<keyword evidence="2 5" id="KW-0812">Transmembrane</keyword>
<dbReference type="InterPro" id="IPR044878">
    <property type="entry name" value="UbiA_sf"/>
</dbReference>
<evidence type="ECO:0000256" key="1">
    <source>
        <dbReference type="ARBA" id="ARBA00004141"/>
    </source>
</evidence>
<proteinExistence type="predicted"/>
<organism evidence="6 7">
    <name type="scientific">Candidatus Gottesmanbacteria bacterium RBG_16_52_11</name>
    <dbReference type="NCBI Taxonomy" id="1798374"/>
    <lineage>
        <taxon>Bacteria</taxon>
        <taxon>Candidatus Gottesmaniibacteriota</taxon>
    </lineage>
</organism>
<evidence type="ECO:0000256" key="3">
    <source>
        <dbReference type="ARBA" id="ARBA00022989"/>
    </source>
</evidence>
<accession>A0A1F5YVK2</accession>
<dbReference type="Pfam" id="PF01040">
    <property type="entry name" value="UbiA"/>
    <property type="match status" value="1"/>
</dbReference>
<dbReference type="STRING" id="1798374.A2Z33_03715"/>
<dbReference type="GO" id="GO:0016020">
    <property type="term" value="C:membrane"/>
    <property type="evidence" value="ECO:0007669"/>
    <property type="project" value="UniProtKB-SubCell"/>
</dbReference>
<evidence type="ECO:0000256" key="5">
    <source>
        <dbReference type="SAM" id="Phobius"/>
    </source>
</evidence>
<dbReference type="GO" id="GO:0016765">
    <property type="term" value="F:transferase activity, transferring alkyl or aryl (other than methyl) groups"/>
    <property type="evidence" value="ECO:0007669"/>
    <property type="project" value="InterPro"/>
</dbReference>
<dbReference type="Proteomes" id="UP000178448">
    <property type="component" value="Unassembled WGS sequence"/>
</dbReference>
<dbReference type="CDD" id="cd13963">
    <property type="entry name" value="PT_UbiA_2"/>
    <property type="match status" value="1"/>
</dbReference>
<feature type="transmembrane region" description="Helical" evidence="5">
    <location>
        <begin position="143"/>
        <end position="165"/>
    </location>
</feature>
<feature type="transmembrane region" description="Helical" evidence="5">
    <location>
        <begin position="118"/>
        <end position="136"/>
    </location>
</feature>
<evidence type="ECO:0000256" key="2">
    <source>
        <dbReference type="ARBA" id="ARBA00022692"/>
    </source>
</evidence>
<feature type="transmembrane region" description="Helical" evidence="5">
    <location>
        <begin position="306"/>
        <end position="325"/>
    </location>
</feature>
<evidence type="ECO:0008006" key="8">
    <source>
        <dbReference type="Google" id="ProtNLM"/>
    </source>
</evidence>
<dbReference type="InterPro" id="IPR000537">
    <property type="entry name" value="UbiA_prenyltransferase"/>
</dbReference>
<evidence type="ECO:0000256" key="4">
    <source>
        <dbReference type="ARBA" id="ARBA00023136"/>
    </source>
</evidence>
<evidence type="ECO:0000313" key="7">
    <source>
        <dbReference type="Proteomes" id="UP000178448"/>
    </source>
</evidence>
<feature type="transmembrane region" description="Helical" evidence="5">
    <location>
        <begin position="94"/>
        <end position="112"/>
    </location>
</feature>
<gene>
    <name evidence="6" type="ORF">A2Z33_03715</name>
</gene>
<feature type="transmembrane region" description="Helical" evidence="5">
    <location>
        <begin position="171"/>
        <end position="192"/>
    </location>
</feature>
<keyword evidence="3 5" id="KW-1133">Transmembrane helix</keyword>
<keyword evidence="4 5" id="KW-0472">Membrane</keyword>
<comment type="subcellular location">
    <subcellularLocation>
        <location evidence="1">Membrane</location>
        <topology evidence="1">Multi-pass membrane protein</topology>
    </subcellularLocation>
</comment>
<dbReference type="AlphaFoldDB" id="A0A1F5YVK2"/>
<name>A0A1F5YVK2_9BACT</name>
<protein>
    <recommendedName>
        <fullName evidence="8">Phosphoribose diphosphate--decaprenyl-phosphate phosphoribosyltransferase</fullName>
    </recommendedName>
</protein>
<reference evidence="6 7" key="1">
    <citation type="journal article" date="2016" name="Nat. Commun.">
        <title>Thousands of microbial genomes shed light on interconnected biogeochemical processes in an aquifer system.</title>
        <authorList>
            <person name="Anantharaman K."/>
            <person name="Brown C.T."/>
            <person name="Hug L.A."/>
            <person name="Sharon I."/>
            <person name="Castelle C.J."/>
            <person name="Probst A.J."/>
            <person name="Thomas B.C."/>
            <person name="Singh A."/>
            <person name="Wilkins M.J."/>
            <person name="Karaoz U."/>
            <person name="Brodie E.L."/>
            <person name="Williams K.H."/>
            <person name="Hubbard S.S."/>
            <person name="Banfield J.F."/>
        </authorList>
    </citation>
    <scope>NUCLEOTIDE SEQUENCE [LARGE SCALE GENOMIC DNA]</scope>
</reference>
<feature type="transmembrane region" description="Helical" evidence="5">
    <location>
        <begin position="269"/>
        <end position="285"/>
    </location>
</feature>
<sequence length="326" mass="36269">MGNFRPPQGSVLIPNRMHTFSAVVTSLRPRQWIKNLGTFTPLFFSGNLFNPAGFYWTAVATVAFCAVASSGYLFNDVIDVRYDRTHPFKKFRAIASGAIPVPSAMALALALALTGLTAAYWVNWQVFVAALAFLIIRYTNTLVLRYVAIIDILTIAIGYVIRVYAGVAASGYYISIWLSLTVMSVSLLLAIGKHRADLTFAMKKRGKAGSFISEKVKYSEQMINTYTAMFATSTIITYSYYSFLTELAGLGFFVGRDTWYASSVFDRKWMMATIPFVIYGVMRYLQLIYEEGEGTLEKIITTDIPLMITFGGWSLVSFLVIYGIGG</sequence>
<dbReference type="Gene3D" id="1.10.357.140">
    <property type="entry name" value="UbiA prenyltransferase"/>
    <property type="match status" value="1"/>
</dbReference>
<evidence type="ECO:0000313" key="6">
    <source>
        <dbReference type="EMBL" id="OGG04231.1"/>
    </source>
</evidence>